<evidence type="ECO:0000313" key="3">
    <source>
        <dbReference type="Proteomes" id="UP000272400"/>
    </source>
</evidence>
<evidence type="ECO:0000313" key="2">
    <source>
        <dbReference type="EMBL" id="ROO88734.1"/>
    </source>
</evidence>
<dbReference type="InterPro" id="IPR041657">
    <property type="entry name" value="HTH_17"/>
</dbReference>
<dbReference type="Pfam" id="PF12728">
    <property type="entry name" value="HTH_17"/>
    <property type="match status" value="1"/>
</dbReference>
<feature type="domain" description="Helix-turn-helix" evidence="1">
    <location>
        <begin position="9"/>
        <end position="58"/>
    </location>
</feature>
<gene>
    <name evidence="2" type="ORF">EDD29_6413</name>
</gene>
<proteinExistence type="predicted"/>
<name>A0A3N1D5D1_9ACTN</name>
<comment type="caution">
    <text evidence="2">The sequence shown here is derived from an EMBL/GenBank/DDBJ whole genome shotgun (WGS) entry which is preliminary data.</text>
</comment>
<accession>A0A3N1D5D1</accession>
<dbReference type="EMBL" id="RJKE01000001">
    <property type="protein sequence ID" value="ROO88734.1"/>
    <property type="molecule type" value="Genomic_DNA"/>
</dbReference>
<sequence>MVVSVGKAYLTVADVVSELGIARSTLYVWLATGRGPKFIRLPNGGIRFRESDLKEWLHKLESEER</sequence>
<dbReference type="AlphaFoldDB" id="A0A3N1D5D1"/>
<protein>
    <submittedName>
        <fullName evidence="2">AlpA family transcriptional regulator</fullName>
    </submittedName>
</protein>
<dbReference type="InterPro" id="IPR009061">
    <property type="entry name" value="DNA-bd_dom_put_sf"/>
</dbReference>
<dbReference type="RefSeq" id="WP_342774452.1">
    <property type="nucleotide sequence ID" value="NZ_RJKE01000001.1"/>
</dbReference>
<keyword evidence="3" id="KW-1185">Reference proteome</keyword>
<dbReference type="Proteomes" id="UP000272400">
    <property type="component" value="Unassembled WGS sequence"/>
</dbReference>
<organism evidence="2 3">
    <name type="scientific">Actinocorallia herbida</name>
    <dbReference type="NCBI Taxonomy" id="58109"/>
    <lineage>
        <taxon>Bacteria</taxon>
        <taxon>Bacillati</taxon>
        <taxon>Actinomycetota</taxon>
        <taxon>Actinomycetes</taxon>
        <taxon>Streptosporangiales</taxon>
        <taxon>Thermomonosporaceae</taxon>
        <taxon>Actinocorallia</taxon>
    </lineage>
</organism>
<dbReference type="SUPFAM" id="SSF46955">
    <property type="entry name" value="Putative DNA-binding domain"/>
    <property type="match status" value="1"/>
</dbReference>
<reference evidence="2 3" key="1">
    <citation type="submission" date="2018-11" db="EMBL/GenBank/DDBJ databases">
        <title>Sequencing the genomes of 1000 actinobacteria strains.</title>
        <authorList>
            <person name="Klenk H.-P."/>
        </authorList>
    </citation>
    <scope>NUCLEOTIDE SEQUENCE [LARGE SCALE GENOMIC DNA]</scope>
    <source>
        <strain evidence="2 3">DSM 44254</strain>
    </source>
</reference>
<evidence type="ECO:0000259" key="1">
    <source>
        <dbReference type="Pfam" id="PF12728"/>
    </source>
</evidence>